<keyword evidence="3" id="KW-1185">Reference proteome</keyword>
<proteinExistence type="predicted"/>
<dbReference type="EMBL" id="NOII01000010">
    <property type="protein sequence ID" value="OYD56908.1"/>
    <property type="molecule type" value="Genomic_DNA"/>
</dbReference>
<organism evidence="2 3">
    <name type="scientific">Fictibacillus aquaticus</name>
    <dbReference type="NCBI Taxonomy" id="2021314"/>
    <lineage>
        <taxon>Bacteria</taxon>
        <taxon>Bacillati</taxon>
        <taxon>Bacillota</taxon>
        <taxon>Bacilli</taxon>
        <taxon>Bacillales</taxon>
        <taxon>Fictibacillaceae</taxon>
        <taxon>Fictibacillus</taxon>
    </lineage>
</organism>
<evidence type="ECO:0000313" key="2">
    <source>
        <dbReference type="EMBL" id="OYD56908.1"/>
    </source>
</evidence>
<sequence length="105" mass="11784">MKRAESLEEIEQWTSSQSSGGTMLLAQNEKQPGGVVFSDEDSSQPPTEIKMKLLIQASGDSLYFEHTFNSNSEYEEAQELIGRLKEKFQLKNVTEDDIHAKTGSQ</sequence>
<accession>A0A235F6T3</accession>
<dbReference type="OrthoDB" id="2973572at2"/>
<gene>
    <name evidence="2" type="ORF">CGZ90_15260</name>
</gene>
<dbReference type="RefSeq" id="WP_094253397.1">
    <property type="nucleotide sequence ID" value="NZ_JBHLXL010000001.1"/>
</dbReference>
<evidence type="ECO:0000256" key="1">
    <source>
        <dbReference type="SAM" id="MobiDB-lite"/>
    </source>
</evidence>
<dbReference type="AlphaFoldDB" id="A0A235F6T3"/>
<comment type="caution">
    <text evidence="2">The sequence shown here is derived from an EMBL/GenBank/DDBJ whole genome shotgun (WGS) entry which is preliminary data.</text>
</comment>
<dbReference type="Proteomes" id="UP000215059">
    <property type="component" value="Unassembled WGS sequence"/>
</dbReference>
<feature type="compositionally biased region" description="Polar residues" evidence="1">
    <location>
        <begin position="12"/>
        <end position="21"/>
    </location>
</feature>
<protein>
    <submittedName>
        <fullName evidence="2">Uncharacterized protein</fullName>
    </submittedName>
</protein>
<reference evidence="2 3" key="1">
    <citation type="submission" date="2017-07" db="EMBL/GenBank/DDBJ databases">
        <title>Fictibacillus sp. nov. GDSW-R2A3 Genome sequencing and assembly.</title>
        <authorList>
            <person name="Mayilraj S."/>
        </authorList>
    </citation>
    <scope>NUCLEOTIDE SEQUENCE [LARGE SCALE GENOMIC DNA]</scope>
    <source>
        <strain evidence="2 3">GDSW-R2A3</strain>
    </source>
</reference>
<feature type="region of interest" description="Disordered" evidence="1">
    <location>
        <begin position="1"/>
        <end position="44"/>
    </location>
</feature>
<evidence type="ECO:0000313" key="3">
    <source>
        <dbReference type="Proteomes" id="UP000215059"/>
    </source>
</evidence>
<name>A0A235F6T3_9BACL</name>